<keyword evidence="1" id="KW-1133">Transmembrane helix</keyword>
<evidence type="ECO:0000256" key="1">
    <source>
        <dbReference type="SAM" id="Phobius"/>
    </source>
</evidence>
<dbReference type="EMBL" id="ML735220">
    <property type="protein sequence ID" value="KAE8395077.1"/>
    <property type="molecule type" value="Genomic_DNA"/>
</dbReference>
<organism evidence="2">
    <name type="scientific">Petromyces alliaceus</name>
    <name type="common">Aspergillus alliaceus</name>
    <dbReference type="NCBI Taxonomy" id="209559"/>
    <lineage>
        <taxon>Eukaryota</taxon>
        <taxon>Fungi</taxon>
        <taxon>Dikarya</taxon>
        <taxon>Ascomycota</taxon>
        <taxon>Pezizomycotina</taxon>
        <taxon>Eurotiomycetes</taxon>
        <taxon>Eurotiomycetidae</taxon>
        <taxon>Eurotiales</taxon>
        <taxon>Aspergillaceae</taxon>
        <taxon>Aspergillus</taxon>
        <taxon>Aspergillus subgen. Circumdati</taxon>
    </lineage>
</organism>
<proteinExistence type="predicted"/>
<reference evidence="2" key="1">
    <citation type="submission" date="2019-04" db="EMBL/GenBank/DDBJ databases">
        <title>Friends and foes A comparative genomics studyof 23 Aspergillus species from section Flavi.</title>
        <authorList>
            <consortium name="DOE Joint Genome Institute"/>
            <person name="Kjaerbolling I."/>
            <person name="Vesth T."/>
            <person name="Frisvad J.C."/>
            <person name="Nybo J.L."/>
            <person name="Theobald S."/>
            <person name="Kildgaard S."/>
            <person name="Isbrandt T."/>
            <person name="Kuo A."/>
            <person name="Sato A."/>
            <person name="Lyhne E.K."/>
            <person name="Kogle M.E."/>
            <person name="Wiebenga A."/>
            <person name="Kun R.S."/>
            <person name="Lubbers R.J."/>
            <person name="Makela M.R."/>
            <person name="Barry K."/>
            <person name="Chovatia M."/>
            <person name="Clum A."/>
            <person name="Daum C."/>
            <person name="Haridas S."/>
            <person name="He G."/>
            <person name="LaButti K."/>
            <person name="Lipzen A."/>
            <person name="Mondo S."/>
            <person name="Riley R."/>
            <person name="Salamov A."/>
            <person name="Simmons B.A."/>
            <person name="Magnuson J.K."/>
            <person name="Henrissat B."/>
            <person name="Mortensen U.H."/>
            <person name="Larsen T.O."/>
            <person name="Devries R.P."/>
            <person name="Grigoriev I.V."/>
            <person name="Machida M."/>
            <person name="Baker S.E."/>
            <person name="Andersen M.R."/>
        </authorList>
    </citation>
    <scope>NUCLEOTIDE SEQUENCE [LARGE SCALE GENOMIC DNA]</scope>
    <source>
        <strain evidence="2">IBT 14317</strain>
    </source>
</reference>
<feature type="transmembrane region" description="Helical" evidence="1">
    <location>
        <begin position="21"/>
        <end position="39"/>
    </location>
</feature>
<accession>A0A5N7CMN8</accession>
<protein>
    <submittedName>
        <fullName evidence="2">Uncharacterized protein</fullName>
    </submittedName>
</protein>
<keyword evidence="1" id="KW-0472">Membrane</keyword>
<gene>
    <name evidence="2" type="ORF">BDV23DRAFT_146109</name>
</gene>
<sequence>MWSSGVWSISRKIIGFTWRSGWIWRHSTCWLLCLTYWMIPVPVISKDLPSWLKKSPCIEIRKASTR</sequence>
<dbReference type="Proteomes" id="UP000326877">
    <property type="component" value="Unassembled WGS sequence"/>
</dbReference>
<keyword evidence="1" id="KW-0812">Transmembrane</keyword>
<dbReference type="AlphaFoldDB" id="A0A5N7CMN8"/>
<name>A0A5N7CMN8_PETAA</name>
<evidence type="ECO:0000313" key="2">
    <source>
        <dbReference type="EMBL" id="KAE8395077.1"/>
    </source>
</evidence>